<protein>
    <submittedName>
        <fullName evidence="1">Uncharacterized protein</fullName>
    </submittedName>
</protein>
<proteinExistence type="predicted"/>
<dbReference type="Proteomes" id="UP001217918">
    <property type="component" value="Unassembled WGS sequence"/>
</dbReference>
<organism evidence="1 2">
    <name type="scientific">Phyllachora maydis</name>
    <dbReference type="NCBI Taxonomy" id="1825666"/>
    <lineage>
        <taxon>Eukaryota</taxon>
        <taxon>Fungi</taxon>
        <taxon>Dikarya</taxon>
        <taxon>Ascomycota</taxon>
        <taxon>Pezizomycotina</taxon>
        <taxon>Sordariomycetes</taxon>
        <taxon>Sordariomycetidae</taxon>
        <taxon>Phyllachorales</taxon>
        <taxon>Phyllachoraceae</taxon>
        <taxon>Phyllachora</taxon>
    </lineage>
</organism>
<gene>
    <name evidence="1" type="ORF">P8C59_004791</name>
</gene>
<sequence>MGFLPYAPFTSVQPFSADLLPTPSIGSAAPAPSLVDLISASDWESINQEVATEARPSKRVQQTAGQITSLLGKISSTEYKFKTGPMRRFPKWIQF</sequence>
<evidence type="ECO:0000313" key="1">
    <source>
        <dbReference type="EMBL" id="KAK2070284.1"/>
    </source>
</evidence>
<reference evidence="1" key="1">
    <citation type="journal article" date="2023" name="Mol. Plant Microbe Interact.">
        <title>Elucidating the Obligate Nature and Biological Capacity of an Invasive Fungal Corn Pathogen.</title>
        <authorList>
            <person name="MacCready J.S."/>
            <person name="Roggenkamp E.M."/>
            <person name="Gdanetz K."/>
            <person name="Chilvers M.I."/>
        </authorList>
    </citation>
    <scope>NUCLEOTIDE SEQUENCE</scope>
    <source>
        <strain evidence="1">PM02</strain>
    </source>
</reference>
<accession>A0AAD9I451</accession>
<keyword evidence="2" id="KW-1185">Reference proteome</keyword>
<comment type="caution">
    <text evidence="1">The sequence shown here is derived from an EMBL/GenBank/DDBJ whole genome shotgun (WGS) entry which is preliminary data.</text>
</comment>
<name>A0AAD9I451_9PEZI</name>
<dbReference type="EMBL" id="JAQQPM010000003">
    <property type="protein sequence ID" value="KAK2070284.1"/>
    <property type="molecule type" value="Genomic_DNA"/>
</dbReference>
<dbReference type="AlphaFoldDB" id="A0AAD9I451"/>
<evidence type="ECO:0000313" key="2">
    <source>
        <dbReference type="Proteomes" id="UP001217918"/>
    </source>
</evidence>